<dbReference type="HOGENOM" id="CLU_028688_0_0_1"/>
<dbReference type="EMBL" id="JH725241">
    <property type="protein sequence ID" value="EJP60917.1"/>
    <property type="molecule type" value="Genomic_DNA"/>
</dbReference>
<evidence type="ECO:0000313" key="4">
    <source>
        <dbReference type="EMBL" id="EJP60917.1"/>
    </source>
</evidence>
<protein>
    <recommendedName>
        <fullName evidence="3">Pierisin-like domain-containing protein</fullName>
    </recommendedName>
</protein>
<dbReference type="Gene3D" id="3.90.210.10">
    <property type="entry name" value="Heat-Labile Enterotoxin, subunit A"/>
    <property type="match status" value="1"/>
</dbReference>
<feature type="chain" id="PRO_5003781635" description="Pierisin-like domain-containing protein" evidence="2">
    <location>
        <begin position="17"/>
        <end position="445"/>
    </location>
</feature>
<reference evidence="4 5" key="1">
    <citation type="journal article" date="2012" name="Sci. Rep.">
        <title>Genomic perspectives on the evolution of fungal entomopathogenicity in Beauveria bassiana.</title>
        <authorList>
            <person name="Xiao G."/>
            <person name="Ying S.H."/>
            <person name="Zheng P."/>
            <person name="Wang Z.L."/>
            <person name="Zhang S."/>
            <person name="Xie X.Q."/>
            <person name="Shang Y."/>
            <person name="St Leger R.J."/>
            <person name="Zhao G.P."/>
            <person name="Wang C."/>
            <person name="Feng M.G."/>
        </authorList>
    </citation>
    <scope>NUCLEOTIDE SEQUENCE [LARGE SCALE GENOMIC DNA]</scope>
    <source>
        <strain evidence="4 5">ARSEF 2860</strain>
    </source>
</reference>
<dbReference type="SUPFAM" id="SSF56399">
    <property type="entry name" value="ADP-ribosylation"/>
    <property type="match status" value="1"/>
</dbReference>
<dbReference type="STRING" id="655819.J4UEY9"/>
<feature type="region of interest" description="Disordered" evidence="1">
    <location>
        <begin position="63"/>
        <end position="115"/>
    </location>
</feature>
<feature type="domain" description="Pierisin-like" evidence="3">
    <location>
        <begin position="115"/>
        <end position="242"/>
    </location>
</feature>
<dbReference type="GeneID" id="19893153"/>
<evidence type="ECO:0000313" key="5">
    <source>
        <dbReference type="Proteomes" id="UP000002762"/>
    </source>
</evidence>
<sequence>MYVQLFAAFFALNVLAAPQAAGEPSSSPDSDLVTIDGVQVDSAILSSPMLDIFLDEFLLNSTRPQQPEQPEPPEPPEQSELPEQQRVRREEPPLTTAKDASMMETSTTNRKGVFYRGDTRPPDVIFKEGFQPKGTDTVLDHHFRYSGESGFVSVSRSRNVARSYTTGHFSFSPKGGYVYVIAHNNVPDGYWLPGIYRKDGNVKMKNEFVVKGKIPPTSISHVYIIDDKKPTGRWKRVNNPNYEFQSSSSCFGRRRGVCDPAKRVRNTLSLGVKGGKVGKVGKGLRIGARTGGAVAFTVLAPYAHKLLNMVKEWDHPIGNAVSWIDGAISTVQERIGGPQVPEIDGNELKLGLICSIRGKQRFKNSVDYACDRWRGDAPDEQPPPHPGRNMRARSINLVLDTCEKLDDSEDSTELVEDAMEDCIDLINMVEDLAYENNTVEPQGRW</sequence>
<dbReference type="InParanoid" id="J4UEY9"/>
<feature type="compositionally biased region" description="Basic and acidic residues" evidence="1">
    <location>
        <begin position="83"/>
        <end position="92"/>
    </location>
</feature>
<proteinExistence type="predicted"/>
<name>J4UEY9_BEAB2</name>
<dbReference type="InterPro" id="IPR054695">
    <property type="entry name" value="Pierisin-like_dom"/>
</dbReference>
<feature type="signal peptide" evidence="2">
    <location>
        <begin position="1"/>
        <end position="16"/>
    </location>
</feature>
<gene>
    <name evidence="4" type="ORF">BBA_10141</name>
</gene>
<evidence type="ECO:0000259" key="3">
    <source>
        <dbReference type="Pfam" id="PF22596"/>
    </source>
</evidence>
<dbReference type="RefSeq" id="XP_008603460.1">
    <property type="nucleotide sequence ID" value="XM_008605238.1"/>
</dbReference>
<keyword evidence="5" id="KW-1185">Reference proteome</keyword>
<organism evidence="4 5">
    <name type="scientific">Beauveria bassiana (strain ARSEF 2860)</name>
    <name type="common">White muscardine disease fungus</name>
    <name type="synonym">Tritirachium shiotae</name>
    <dbReference type="NCBI Taxonomy" id="655819"/>
    <lineage>
        <taxon>Eukaryota</taxon>
        <taxon>Fungi</taxon>
        <taxon>Dikarya</taxon>
        <taxon>Ascomycota</taxon>
        <taxon>Pezizomycotina</taxon>
        <taxon>Sordariomycetes</taxon>
        <taxon>Hypocreomycetidae</taxon>
        <taxon>Hypocreales</taxon>
        <taxon>Cordycipitaceae</taxon>
        <taxon>Beauveria</taxon>
    </lineage>
</organism>
<dbReference type="AlphaFoldDB" id="J4UEY9"/>
<evidence type="ECO:0000256" key="1">
    <source>
        <dbReference type="SAM" id="MobiDB-lite"/>
    </source>
</evidence>
<feature type="compositionally biased region" description="Pro residues" evidence="1">
    <location>
        <begin position="67"/>
        <end position="76"/>
    </location>
</feature>
<dbReference type="OrthoDB" id="4868762at2759"/>
<evidence type="ECO:0000256" key="2">
    <source>
        <dbReference type="SAM" id="SignalP"/>
    </source>
</evidence>
<keyword evidence="2" id="KW-0732">Signal</keyword>
<dbReference type="Proteomes" id="UP000002762">
    <property type="component" value="Unassembled WGS sequence"/>
</dbReference>
<dbReference type="Pfam" id="PF22596">
    <property type="entry name" value="Scabin-like"/>
    <property type="match status" value="1"/>
</dbReference>
<accession>J4UEY9</accession>